<dbReference type="EMBL" id="GBXM01076470">
    <property type="protein sequence ID" value="JAH32107.1"/>
    <property type="molecule type" value="Transcribed_RNA"/>
</dbReference>
<dbReference type="EMBL" id="GBXM01080902">
    <property type="protein sequence ID" value="JAH27675.1"/>
    <property type="molecule type" value="Transcribed_RNA"/>
</dbReference>
<reference evidence="1" key="2">
    <citation type="journal article" date="2015" name="Fish Shellfish Immunol.">
        <title>Early steps in the European eel (Anguilla anguilla)-Vibrio vulnificus interaction in the gills: Role of the RtxA13 toxin.</title>
        <authorList>
            <person name="Callol A."/>
            <person name="Pajuelo D."/>
            <person name="Ebbesson L."/>
            <person name="Teles M."/>
            <person name="MacKenzie S."/>
            <person name="Amaro C."/>
        </authorList>
    </citation>
    <scope>NUCLEOTIDE SEQUENCE</scope>
</reference>
<sequence length="62" mass="6818">MQSIVFSLLRQAYMSMINSWAALVTTLFSHTCCTHSCRQEERGGDTCHQRGFMGSGSGSEPS</sequence>
<organism evidence="1">
    <name type="scientific">Anguilla anguilla</name>
    <name type="common">European freshwater eel</name>
    <name type="synonym">Muraena anguilla</name>
    <dbReference type="NCBI Taxonomy" id="7936"/>
    <lineage>
        <taxon>Eukaryota</taxon>
        <taxon>Metazoa</taxon>
        <taxon>Chordata</taxon>
        <taxon>Craniata</taxon>
        <taxon>Vertebrata</taxon>
        <taxon>Euteleostomi</taxon>
        <taxon>Actinopterygii</taxon>
        <taxon>Neopterygii</taxon>
        <taxon>Teleostei</taxon>
        <taxon>Anguilliformes</taxon>
        <taxon>Anguillidae</taxon>
        <taxon>Anguilla</taxon>
    </lineage>
</organism>
<accession>A0A0E9RGS6</accession>
<evidence type="ECO:0000313" key="1">
    <source>
        <dbReference type="EMBL" id="JAH27675.1"/>
    </source>
</evidence>
<reference evidence="1" key="1">
    <citation type="submission" date="2014-11" db="EMBL/GenBank/DDBJ databases">
        <authorList>
            <person name="Amaro Gonzalez C."/>
        </authorList>
    </citation>
    <scope>NUCLEOTIDE SEQUENCE</scope>
</reference>
<name>A0A0E9RGS6_ANGAN</name>
<proteinExistence type="predicted"/>
<dbReference type="AlphaFoldDB" id="A0A0E9RGS6"/>
<protein>
    <submittedName>
        <fullName evidence="1">Uncharacterized protein</fullName>
    </submittedName>
</protein>